<protein>
    <submittedName>
        <fullName evidence="2">Uncharacterized protein</fullName>
    </submittedName>
</protein>
<dbReference type="EMBL" id="BNAR01000002">
    <property type="protein sequence ID" value="GHH32375.1"/>
    <property type="molecule type" value="Genomic_DNA"/>
</dbReference>
<keyword evidence="1" id="KW-0472">Membrane</keyword>
<keyword evidence="1" id="KW-0812">Transmembrane</keyword>
<feature type="transmembrane region" description="Helical" evidence="1">
    <location>
        <begin position="67"/>
        <end position="88"/>
    </location>
</feature>
<evidence type="ECO:0000256" key="1">
    <source>
        <dbReference type="SAM" id="Phobius"/>
    </source>
</evidence>
<keyword evidence="1" id="KW-1133">Transmembrane helix</keyword>
<organism evidence="2 3">
    <name type="scientific">Lentzea cavernae</name>
    <dbReference type="NCBI Taxonomy" id="2020703"/>
    <lineage>
        <taxon>Bacteria</taxon>
        <taxon>Bacillati</taxon>
        <taxon>Actinomycetota</taxon>
        <taxon>Actinomycetes</taxon>
        <taxon>Pseudonocardiales</taxon>
        <taxon>Pseudonocardiaceae</taxon>
        <taxon>Lentzea</taxon>
    </lineage>
</organism>
<comment type="caution">
    <text evidence="2">The sequence shown here is derived from an EMBL/GenBank/DDBJ whole genome shotgun (WGS) entry which is preliminary data.</text>
</comment>
<dbReference type="Proteomes" id="UP000605568">
    <property type="component" value="Unassembled WGS sequence"/>
</dbReference>
<keyword evidence="3" id="KW-1185">Reference proteome</keyword>
<sequence length="98" mass="10396">MRRQWVRAVATAVGAVLIGVAWLMWWSAEQAVSSAPEVQWSSEGGMSQCLGDQSCVPQVISGQTVTLVVILAGVGVALMAAVLVEVVLRRWTSPATTE</sequence>
<evidence type="ECO:0000313" key="2">
    <source>
        <dbReference type="EMBL" id="GHH32375.1"/>
    </source>
</evidence>
<accession>A0ABQ3M3I6</accession>
<feature type="transmembrane region" description="Helical" evidence="1">
    <location>
        <begin position="5"/>
        <end position="25"/>
    </location>
</feature>
<evidence type="ECO:0000313" key="3">
    <source>
        <dbReference type="Proteomes" id="UP000605568"/>
    </source>
</evidence>
<proteinExistence type="predicted"/>
<gene>
    <name evidence="2" type="ORF">GCM10017774_13190</name>
</gene>
<name>A0ABQ3M3I6_9PSEU</name>
<reference evidence="3" key="1">
    <citation type="journal article" date="2019" name="Int. J. Syst. Evol. Microbiol.">
        <title>The Global Catalogue of Microorganisms (GCM) 10K type strain sequencing project: providing services to taxonomists for standard genome sequencing and annotation.</title>
        <authorList>
            <consortium name="The Broad Institute Genomics Platform"/>
            <consortium name="The Broad Institute Genome Sequencing Center for Infectious Disease"/>
            <person name="Wu L."/>
            <person name="Ma J."/>
        </authorList>
    </citation>
    <scope>NUCLEOTIDE SEQUENCE [LARGE SCALE GENOMIC DNA]</scope>
    <source>
        <strain evidence="3">CGMCC 4.7367</strain>
    </source>
</reference>